<protein>
    <submittedName>
        <fullName evidence="2">Alpha/beta hydrolase</fullName>
    </submittedName>
</protein>
<evidence type="ECO:0000313" key="3">
    <source>
        <dbReference type="Proteomes" id="UP000557872"/>
    </source>
</evidence>
<dbReference type="RefSeq" id="WP_178933858.1">
    <property type="nucleotide sequence ID" value="NZ_JACBAZ010000007.1"/>
</dbReference>
<feature type="signal peptide" evidence="1">
    <location>
        <begin position="1"/>
        <end position="25"/>
    </location>
</feature>
<gene>
    <name evidence="2" type="ORF">HW115_15505</name>
</gene>
<dbReference type="GO" id="GO:0016787">
    <property type="term" value="F:hydrolase activity"/>
    <property type="evidence" value="ECO:0007669"/>
    <property type="project" value="UniProtKB-KW"/>
</dbReference>
<reference evidence="2 3" key="1">
    <citation type="submission" date="2020-07" db="EMBL/GenBank/DDBJ databases">
        <title>Roseicoccus Jingziensis gen. nov., sp. nov., isolated from coastal seawater.</title>
        <authorList>
            <person name="Feng X."/>
        </authorList>
    </citation>
    <scope>NUCLEOTIDE SEQUENCE [LARGE SCALE GENOMIC DNA]</scope>
    <source>
        <strain evidence="2 3">N1E253</strain>
    </source>
</reference>
<keyword evidence="3" id="KW-1185">Reference proteome</keyword>
<comment type="caution">
    <text evidence="2">The sequence shown here is derived from an EMBL/GenBank/DDBJ whole genome shotgun (WGS) entry which is preliminary data.</text>
</comment>
<accession>A0A851GGW6</accession>
<dbReference type="SUPFAM" id="SSF53474">
    <property type="entry name" value="alpha/beta-Hydrolases"/>
    <property type="match status" value="1"/>
</dbReference>
<keyword evidence="1" id="KW-0732">Signal</keyword>
<dbReference type="PROSITE" id="PS51257">
    <property type="entry name" value="PROKAR_LIPOPROTEIN"/>
    <property type="match status" value="1"/>
</dbReference>
<dbReference type="Gene3D" id="3.40.50.1820">
    <property type="entry name" value="alpha/beta hydrolase"/>
    <property type="match status" value="1"/>
</dbReference>
<sequence>MTHPRNTSPLAYLGALMLASLVLCACSSSPYFKQQALHSSYQDSQASILNRAWISSTSREGLRSMKQRNAQSPESISERIAVAEQAIAKTKKRHQPSPGAAMPHYLDAAEALWPIIKNSPSTPPHTESDKRITLANELYTHATGQIARITQLHITPQDHRKRIEVSGRTIALNTSSPHTYHPSFFDQIHPLDTHTYGRVGQYHHKRPGLGAALVAHREQTPFRQKTTPLIPPNGMDMPINAIVDFPSPGQARLTLTNLLKAETSRITGQKRILAADFSAPVAAIASTQSGHLGLKIAVSPEDYQIKTGLFSLGPYDPDKIPVILTHGLISQPSTWTTMTNHLASDPVLRKNYQLLYYFYPTSYPPIISGANFRKDLLKFYQSHAHEQNPKLNRTVLVGHSMGGLLSSVQSRTFSQELFNQIFEKTPSQQDSESAYSKVKVLFDNPTLHQVERVVFIATPHRGSELASNWIGKIGSALIELPQSIFSLQINDTAASMTNLGRSIINQGPSNSVTQLKPDNPALELLIKQPFNSSVSYHSIIGNRGKNQPLAESSDGVVPYWSSHLDGAASEKIVPKNHEAHLHPQTHEELSRILHLHLKQRR</sequence>
<name>A0A851GGW6_9BACT</name>
<evidence type="ECO:0000313" key="2">
    <source>
        <dbReference type="EMBL" id="NWK57028.1"/>
    </source>
</evidence>
<dbReference type="AlphaFoldDB" id="A0A851GGW6"/>
<keyword evidence="2" id="KW-0378">Hydrolase</keyword>
<dbReference type="EMBL" id="JACBAZ010000007">
    <property type="protein sequence ID" value="NWK57028.1"/>
    <property type="molecule type" value="Genomic_DNA"/>
</dbReference>
<organism evidence="2 3">
    <name type="scientific">Oceaniferula marina</name>
    <dbReference type="NCBI Taxonomy" id="2748318"/>
    <lineage>
        <taxon>Bacteria</taxon>
        <taxon>Pseudomonadati</taxon>
        <taxon>Verrucomicrobiota</taxon>
        <taxon>Verrucomicrobiia</taxon>
        <taxon>Verrucomicrobiales</taxon>
        <taxon>Verrucomicrobiaceae</taxon>
        <taxon>Oceaniferula</taxon>
    </lineage>
</organism>
<feature type="chain" id="PRO_5032324315" evidence="1">
    <location>
        <begin position="26"/>
        <end position="601"/>
    </location>
</feature>
<evidence type="ECO:0000256" key="1">
    <source>
        <dbReference type="SAM" id="SignalP"/>
    </source>
</evidence>
<proteinExistence type="predicted"/>
<dbReference type="InterPro" id="IPR029058">
    <property type="entry name" value="AB_hydrolase_fold"/>
</dbReference>
<dbReference type="Proteomes" id="UP000557872">
    <property type="component" value="Unassembled WGS sequence"/>
</dbReference>